<evidence type="ECO:0000256" key="1">
    <source>
        <dbReference type="SAM" id="MobiDB-lite"/>
    </source>
</evidence>
<evidence type="ECO:0000313" key="3">
    <source>
        <dbReference type="Proteomes" id="UP001198565"/>
    </source>
</evidence>
<feature type="compositionally biased region" description="Gly residues" evidence="1">
    <location>
        <begin position="41"/>
        <end position="56"/>
    </location>
</feature>
<reference evidence="2 3" key="1">
    <citation type="submission" date="2021-08" db="EMBL/GenBank/DDBJ databases">
        <title>Streptomyces sp. PTM05 isolated from lichen.</title>
        <authorList>
            <person name="Somphong A."/>
            <person name="Phongsopitanun W."/>
            <person name="Tanasupawat S."/>
        </authorList>
    </citation>
    <scope>NUCLEOTIDE SEQUENCE [LARGE SCALE GENOMIC DNA]</scope>
    <source>
        <strain evidence="2 3">Ptm05</strain>
    </source>
</reference>
<dbReference type="RefSeq" id="WP_222975002.1">
    <property type="nucleotide sequence ID" value="NZ_JAINVZ010000003.1"/>
</dbReference>
<accession>A0ABS7QMX3</accession>
<feature type="region of interest" description="Disordered" evidence="1">
    <location>
        <begin position="36"/>
        <end position="59"/>
    </location>
</feature>
<dbReference type="InterPro" id="IPR036188">
    <property type="entry name" value="FAD/NAD-bd_sf"/>
</dbReference>
<proteinExistence type="predicted"/>
<keyword evidence="3" id="KW-1185">Reference proteome</keyword>
<dbReference type="PANTHER" id="PTHR43422">
    <property type="entry name" value="THIAMINE THIAZOLE SYNTHASE"/>
    <property type="match status" value="1"/>
</dbReference>
<dbReference type="SUPFAM" id="SSF51905">
    <property type="entry name" value="FAD/NAD(P)-binding domain"/>
    <property type="match status" value="1"/>
</dbReference>
<dbReference type="Proteomes" id="UP001198565">
    <property type="component" value="Unassembled WGS sequence"/>
</dbReference>
<dbReference type="EMBL" id="JAINVZ010000003">
    <property type="protein sequence ID" value="MBY8884533.1"/>
    <property type="molecule type" value="Genomic_DNA"/>
</dbReference>
<dbReference type="Gene3D" id="3.50.50.60">
    <property type="entry name" value="FAD/NAD(P)-binding domain"/>
    <property type="match status" value="1"/>
</dbReference>
<sequence length="477" mass="50849">MRTAVVLGASVAGLLAARVLSDHAERVVIVEPDDLTAVGHAGPGGTTEGPGGGGVASGPRLGVPQGVQLHVLMAMGRTQLDRWLPGMSDELLGDGAVFCAGERVHQYTDGVRRPLIPGHDLISSTRPFLEERVRRRVLGLPNVEVARGRADGLRFTANTVDQRVCGAFYLPTDTPATDDDGFAAGSARTRRVCLAADLVVDATGRGTRIGTWLEKAGWQPPPVERIAIDLGYATALLRRGPELPDVAVTTAMATPAPAGSPQPDSAAVAEVEGGRWMMVLAGYAARRPTRDPREFVERCAAIPAGPVREIATGCEILGDVVCHRVPDSRRREFTRLSRFPAGLVVVGDAAASFNPVYGQGMTSAALHASCLSAYLRSGGRVDEPARDFFVRQRVVVDAAWQLSAIGDLAQPHVDGPYPAGFRAAQWYSARLGRACALDPEVYRRFLDVVNMRERPELLTRPGTALRVARALLAADRG</sequence>
<gene>
    <name evidence="2" type="ORF">K7472_06705</name>
</gene>
<dbReference type="PANTHER" id="PTHR43422:SF3">
    <property type="entry name" value="THIAMINE THIAZOLE SYNTHASE"/>
    <property type="match status" value="1"/>
</dbReference>
<evidence type="ECO:0000313" key="2">
    <source>
        <dbReference type="EMBL" id="MBY8884533.1"/>
    </source>
</evidence>
<protein>
    <submittedName>
        <fullName evidence="2">Uncharacterized protein</fullName>
    </submittedName>
</protein>
<comment type="caution">
    <text evidence="2">The sequence shown here is derived from an EMBL/GenBank/DDBJ whole genome shotgun (WGS) entry which is preliminary data.</text>
</comment>
<organism evidence="2 3">
    <name type="scientific">Streptantibioticus parmotrematis</name>
    <dbReference type="NCBI Taxonomy" id="2873249"/>
    <lineage>
        <taxon>Bacteria</taxon>
        <taxon>Bacillati</taxon>
        <taxon>Actinomycetota</taxon>
        <taxon>Actinomycetes</taxon>
        <taxon>Kitasatosporales</taxon>
        <taxon>Streptomycetaceae</taxon>
        <taxon>Streptantibioticus</taxon>
    </lineage>
</organism>
<name>A0ABS7QMX3_9ACTN</name>